<reference evidence="2 3" key="1">
    <citation type="submission" date="2020-12" db="EMBL/GenBank/DDBJ databases">
        <title>Sulforoseuscoccus oceanibium gen. nov., sp. nov., a representative of the phylum Verrucomicrobia with special cytoplasmic membrane, and proposal of Sulforoseuscoccusaceae fam. nov.</title>
        <authorList>
            <person name="Xi F."/>
        </authorList>
    </citation>
    <scope>NUCLEOTIDE SEQUENCE [LARGE SCALE GENOMIC DNA]</scope>
    <source>
        <strain evidence="2 3">T37</strain>
    </source>
</reference>
<dbReference type="PANTHER" id="PTHR42663">
    <property type="entry name" value="HYDROLASE C777.06C-RELATED-RELATED"/>
    <property type="match status" value="1"/>
</dbReference>
<proteinExistence type="predicted"/>
<evidence type="ECO:0000313" key="3">
    <source>
        <dbReference type="Proteomes" id="UP000475117"/>
    </source>
</evidence>
<dbReference type="InterPro" id="IPR001279">
    <property type="entry name" value="Metallo-B-lactamas"/>
</dbReference>
<evidence type="ECO:0000259" key="1">
    <source>
        <dbReference type="SMART" id="SM00849"/>
    </source>
</evidence>
<keyword evidence="2" id="KW-0378">Hydrolase</keyword>
<dbReference type="InterPro" id="IPR036866">
    <property type="entry name" value="RibonucZ/Hydroxyglut_hydro"/>
</dbReference>
<dbReference type="GO" id="GO:0016787">
    <property type="term" value="F:hydrolase activity"/>
    <property type="evidence" value="ECO:0007669"/>
    <property type="project" value="UniProtKB-KW"/>
</dbReference>
<dbReference type="Proteomes" id="UP000475117">
    <property type="component" value="Chromosome"/>
</dbReference>
<gene>
    <name evidence="2" type="ORF">G3M56_013875</name>
</gene>
<dbReference type="SMART" id="SM00849">
    <property type="entry name" value="Lactamase_B"/>
    <property type="match status" value="1"/>
</dbReference>
<name>A0A6B3LEN4_9BACT</name>
<dbReference type="AlphaFoldDB" id="A0A6B3LEN4"/>
<dbReference type="Pfam" id="PF12706">
    <property type="entry name" value="Lactamase_B_2"/>
    <property type="match status" value="1"/>
</dbReference>
<dbReference type="SUPFAM" id="SSF56281">
    <property type="entry name" value="Metallo-hydrolase/oxidoreductase"/>
    <property type="match status" value="1"/>
</dbReference>
<dbReference type="PANTHER" id="PTHR42663:SF6">
    <property type="entry name" value="HYDROLASE C777.06C-RELATED"/>
    <property type="match status" value="1"/>
</dbReference>
<keyword evidence="3" id="KW-1185">Reference proteome</keyword>
<feature type="domain" description="Metallo-beta-lactamase" evidence="1">
    <location>
        <begin position="37"/>
        <end position="232"/>
    </location>
</feature>
<dbReference type="Gene3D" id="3.60.15.10">
    <property type="entry name" value="Ribonuclease Z/Hydroxyacylglutathione hydrolase-like"/>
    <property type="match status" value="1"/>
</dbReference>
<dbReference type="CDD" id="cd16279">
    <property type="entry name" value="metallo-hydrolase-like_MBL-fold"/>
    <property type="match status" value="1"/>
</dbReference>
<dbReference type="EMBL" id="CP066776">
    <property type="protein sequence ID" value="QQL44935.1"/>
    <property type="molecule type" value="Genomic_DNA"/>
</dbReference>
<protein>
    <submittedName>
        <fullName evidence="2">MBL fold metallo-hydrolase</fullName>
    </submittedName>
</protein>
<dbReference type="KEGG" id="soa:G3M56_013875"/>
<organism evidence="2 3">
    <name type="scientific">Sulfuriroseicoccus oceanibius</name>
    <dbReference type="NCBI Taxonomy" id="2707525"/>
    <lineage>
        <taxon>Bacteria</taxon>
        <taxon>Pseudomonadati</taxon>
        <taxon>Verrucomicrobiota</taxon>
        <taxon>Verrucomicrobiia</taxon>
        <taxon>Verrucomicrobiales</taxon>
        <taxon>Verrucomicrobiaceae</taxon>
        <taxon>Sulfuriroseicoccus</taxon>
    </lineage>
</organism>
<sequence>MSGMKITFLGTGTSVGVPVISCHCEVCTSNDPRDTRLRSSIHVEAQDGTCWIVDCGPDLRTQCLRAGIEHLDAVLISHAHTDHVMGFDDLRPFSWRKDDGLPIYATHDSLVTLRQSFGFAFDNAIRQKGYFHPNPMCLTGPFHLGTTRVTPLPVIHGNVDTIGYLFETEAGKRIAYMSDVKTVPAESREQLGSLDLLVIDALRPAPHPTHMCIDEALAFSERIGSPRTLLTHLTHDIRFRDLEPSLPNHVEIAYDMLEVVI</sequence>
<accession>A0A6B3LEN4</accession>
<evidence type="ECO:0000313" key="2">
    <source>
        <dbReference type="EMBL" id="QQL44935.1"/>
    </source>
</evidence>